<organism evidence="2 3">
    <name type="scientific">Helicocarpus griseus UAMH5409</name>
    <dbReference type="NCBI Taxonomy" id="1447875"/>
    <lineage>
        <taxon>Eukaryota</taxon>
        <taxon>Fungi</taxon>
        <taxon>Dikarya</taxon>
        <taxon>Ascomycota</taxon>
        <taxon>Pezizomycotina</taxon>
        <taxon>Eurotiomycetes</taxon>
        <taxon>Eurotiomycetidae</taxon>
        <taxon>Onygenales</taxon>
        <taxon>Ajellomycetaceae</taxon>
        <taxon>Helicocarpus</taxon>
    </lineage>
</organism>
<dbReference type="EMBL" id="PDNB01000041">
    <property type="protein sequence ID" value="PGH13826.1"/>
    <property type="molecule type" value="Genomic_DNA"/>
</dbReference>
<comment type="caution">
    <text evidence="2">The sequence shown here is derived from an EMBL/GenBank/DDBJ whole genome shotgun (WGS) entry which is preliminary data.</text>
</comment>
<gene>
    <name evidence="2" type="ORF">AJ79_03394</name>
</gene>
<sequence length="386" mass="37791">MKLSPSSAAFILLGSAVAAPVALDLAGPVGSVTNALTGQLGNLGGKDPAAAAGGAKGALGSSQDPREDSTEDLAVNSQNEVADADADFEASQFKARQLDGVLGPVKGVTGGLPGGDALGGLTGGLPAAGALGGAGALPIKSRGEIVDADVDARTKNLKLNTRQTADAHIDSLSPDEVKKTIEAINDISNTLQVDKAVDGKLPEVKGMDKATQQKLLSALKILVKTLGPYTKNGLKHLTPKLNGVEVEKLTARQVPGVGNLGGVLGAVNQIANPNTIGLGNLASRQVPGLGGLGGVLGAANGLGSATNGVDIDKLAARQLPGADLGAEGVPAGLGNVVDDVTEAATGAVGGGLTGRQVPNVDNVVGDLASNVVNGATSNVLGAVGGS</sequence>
<dbReference type="OrthoDB" id="4188408at2759"/>
<accession>A0A2B7XX85</accession>
<keyword evidence="1" id="KW-0732">Signal</keyword>
<feature type="chain" id="PRO_5013197028" evidence="1">
    <location>
        <begin position="19"/>
        <end position="386"/>
    </location>
</feature>
<evidence type="ECO:0000313" key="2">
    <source>
        <dbReference type="EMBL" id="PGH13826.1"/>
    </source>
</evidence>
<feature type="signal peptide" evidence="1">
    <location>
        <begin position="1"/>
        <end position="18"/>
    </location>
</feature>
<evidence type="ECO:0000313" key="3">
    <source>
        <dbReference type="Proteomes" id="UP000223968"/>
    </source>
</evidence>
<protein>
    <submittedName>
        <fullName evidence="2">Uncharacterized protein</fullName>
    </submittedName>
</protein>
<evidence type="ECO:0000256" key="1">
    <source>
        <dbReference type="SAM" id="SignalP"/>
    </source>
</evidence>
<proteinExistence type="predicted"/>
<dbReference type="Proteomes" id="UP000223968">
    <property type="component" value="Unassembled WGS sequence"/>
</dbReference>
<reference evidence="2 3" key="1">
    <citation type="submission" date="2017-10" db="EMBL/GenBank/DDBJ databases">
        <title>Comparative genomics in systemic dimorphic fungi from Ajellomycetaceae.</title>
        <authorList>
            <person name="Munoz J.F."/>
            <person name="Mcewen J.G."/>
            <person name="Clay O.K."/>
            <person name="Cuomo C.A."/>
        </authorList>
    </citation>
    <scope>NUCLEOTIDE SEQUENCE [LARGE SCALE GENOMIC DNA]</scope>
    <source>
        <strain evidence="2 3">UAMH5409</strain>
    </source>
</reference>
<name>A0A2B7XX85_9EURO</name>
<dbReference type="AlphaFoldDB" id="A0A2B7XX85"/>
<keyword evidence="3" id="KW-1185">Reference proteome</keyword>